<protein>
    <recommendedName>
        <fullName evidence="2">Outer membrane protein beta-barrel domain-containing protein</fullName>
    </recommendedName>
</protein>
<proteinExistence type="predicted"/>
<evidence type="ECO:0000313" key="1">
    <source>
        <dbReference type="EMBL" id="ADI22847.1"/>
    </source>
</evidence>
<dbReference type="AlphaFoldDB" id="E7C5X3"/>
<accession>E7C5X3</accession>
<sequence length="198" mass="20954">MLLAATPGLALKSSVDPQKTHLVISPQLSFPVGSFSDVAGFGGGLSVDYRHPLDASIELTASVGGLLFAKQKGPEQLFPVGAGLNFPGSLALESRIGTSIFPAKVGARYIVDSNIFLKLELGDLYTRVEREGIITRGTEKGVTLGRTETNSHGLLISIGVGFAEKGMHRAGIELNYSPRGRGTLRDGDLAWLAIFFGI</sequence>
<reference evidence="1" key="1">
    <citation type="submission" date="2010-01" db="EMBL/GenBank/DDBJ databases">
        <title>Genome fragments of uncultured bacteria from the North Pacific subtropical Gyre.</title>
        <authorList>
            <person name="Pham V.D."/>
            <person name="Delong E.F."/>
        </authorList>
    </citation>
    <scope>NUCLEOTIDE SEQUENCE</scope>
</reference>
<evidence type="ECO:0008006" key="2">
    <source>
        <dbReference type="Google" id="ProtNLM"/>
    </source>
</evidence>
<name>E7C5X3_9BACT</name>
<dbReference type="EMBL" id="GU567998">
    <property type="protein sequence ID" value="ADI22847.1"/>
    <property type="molecule type" value="Genomic_DNA"/>
</dbReference>
<organism evidence="1">
    <name type="scientific">uncultured nuHF2 cluster bacterium HF0500_31B05</name>
    <dbReference type="NCBI Taxonomy" id="723589"/>
    <lineage>
        <taxon>Bacteria</taxon>
        <taxon>environmental samples</taxon>
    </lineage>
</organism>